<accession>A0A381WMY2</accession>
<keyword evidence="1" id="KW-0472">Membrane</keyword>
<gene>
    <name evidence="2" type="ORF">METZ01_LOCUS106087</name>
</gene>
<dbReference type="EMBL" id="UINC01012155">
    <property type="protein sequence ID" value="SVA53233.1"/>
    <property type="molecule type" value="Genomic_DNA"/>
</dbReference>
<evidence type="ECO:0000313" key="2">
    <source>
        <dbReference type="EMBL" id="SVA53233.1"/>
    </source>
</evidence>
<feature type="transmembrane region" description="Helical" evidence="1">
    <location>
        <begin position="53"/>
        <end position="72"/>
    </location>
</feature>
<dbReference type="AlphaFoldDB" id="A0A381WMY2"/>
<proteinExistence type="predicted"/>
<keyword evidence="1" id="KW-1133">Transmembrane helix</keyword>
<protein>
    <submittedName>
        <fullName evidence="2">Uncharacterized protein</fullName>
    </submittedName>
</protein>
<keyword evidence="1" id="KW-0812">Transmembrane</keyword>
<feature type="transmembrane region" description="Helical" evidence="1">
    <location>
        <begin position="12"/>
        <end position="41"/>
    </location>
</feature>
<reference evidence="2" key="1">
    <citation type="submission" date="2018-05" db="EMBL/GenBank/DDBJ databases">
        <authorList>
            <person name="Lanie J.A."/>
            <person name="Ng W.-L."/>
            <person name="Kazmierczak K.M."/>
            <person name="Andrzejewski T.M."/>
            <person name="Davidsen T.M."/>
            <person name="Wayne K.J."/>
            <person name="Tettelin H."/>
            <person name="Glass J.I."/>
            <person name="Rusch D."/>
            <person name="Podicherti R."/>
            <person name="Tsui H.-C.T."/>
            <person name="Winkler M.E."/>
        </authorList>
    </citation>
    <scope>NUCLEOTIDE SEQUENCE</scope>
</reference>
<name>A0A381WMY2_9ZZZZ</name>
<organism evidence="2">
    <name type="scientific">marine metagenome</name>
    <dbReference type="NCBI Taxonomy" id="408172"/>
    <lineage>
        <taxon>unclassified sequences</taxon>
        <taxon>metagenomes</taxon>
        <taxon>ecological metagenomes</taxon>
    </lineage>
</organism>
<evidence type="ECO:0000256" key="1">
    <source>
        <dbReference type="SAM" id="Phobius"/>
    </source>
</evidence>
<sequence length="73" mass="8379">MFEKKYIKYWLMILLSLFCFILSINTDQIGVAAMAIILLVASNKQCDNKSLQLISKVLVVIVTIITVYRTFFS</sequence>